<evidence type="ECO:0000256" key="1">
    <source>
        <dbReference type="SAM" id="MobiDB-lite"/>
    </source>
</evidence>
<feature type="compositionally biased region" description="Basic and acidic residues" evidence="1">
    <location>
        <begin position="47"/>
        <end position="56"/>
    </location>
</feature>
<reference evidence="2 3" key="1">
    <citation type="submission" date="2019-03" db="EMBL/GenBank/DDBJ databases">
        <title>First draft genome of Liparis tanakae, snailfish: a comprehensive survey of snailfish specific genes.</title>
        <authorList>
            <person name="Kim W."/>
            <person name="Song I."/>
            <person name="Jeong J.-H."/>
            <person name="Kim D."/>
            <person name="Kim S."/>
            <person name="Ryu S."/>
            <person name="Song J.Y."/>
            <person name="Lee S.K."/>
        </authorList>
    </citation>
    <scope>NUCLEOTIDE SEQUENCE [LARGE SCALE GENOMIC DNA]</scope>
    <source>
        <tissue evidence="2">Muscle</tissue>
    </source>
</reference>
<accession>A0A4Z2FFI6</accession>
<comment type="caution">
    <text evidence="2">The sequence shown here is derived from an EMBL/GenBank/DDBJ whole genome shotgun (WGS) entry which is preliminary data.</text>
</comment>
<dbReference type="EMBL" id="SRLO01001259">
    <property type="protein sequence ID" value="TNN39660.1"/>
    <property type="molecule type" value="Genomic_DNA"/>
</dbReference>
<keyword evidence="3" id="KW-1185">Reference proteome</keyword>
<evidence type="ECO:0000313" key="2">
    <source>
        <dbReference type="EMBL" id="TNN39660.1"/>
    </source>
</evidence>
<name>A0A4Z2FFI6_9TELE</name>
<sequence length="248" mass="26818">MCGEGTGEVEEEHISCHPCHSSRTPQQLPALVQVLLVPGPEPGAPDAGRHPDGDRDLGAAAAAAAVAGGRGKVPLLQPSFRRNLDQTKSAPPPAVRTLNSVFLRRLSGRRAPQTAVLRRGSQSADTAALGPALLENIKSGKPEDALRQTDRHQGVLRRGVWLFVPCWTHHDSMREASHEASRRRRGRVVAAIWRPDEKAPLLASQKPAGDVTETKGPASHELRGLLGVLTSWTNERAPPRPPNDWRTN</sequence>
<evidence type="ECO:0000313" key="3">
    <source>
        <dbReference type="Proteomes" id="UP000314294"/>
    </source>
</evidence>
<proteinExistence type="predicted"/>
<organism evidence="2 3">
    <name type="scientific">Liparis tanakae</name>
    <name type="common">Tanaka's snailfish</name>
    <dbReference type="NCBI Taxonomy" id="230148"/>
    <lineage>
        <taxon>Eukaryota</taxon>
        <taxon>Metazoa</taxon>
        <taxon>Chordata</taxon>
        <taxon>Craniata</taxon>
        <taxon>Vertebrata</taxon>
        <taxon>Euteleostomi</taxon>
        <taxon>Actinopterygii</taxon>
        <taxon>Neopterygii</taxon>
        <taxon>Teleostei</taxon>
        <taxon>Neoteleostei</taxon>
        <taxon>Acanthomorphata</taxon>
        <taxon>Eupercaria</taxon>
        <taxon>Perciformes</taxon>
        <taxon>Cottioidei</taxon>
        <taxon>Cottales</taxon>
        <taxon>Liparidae</taxon>
        <taxon>Liparis</taxon>
    </lineage>
</organism>
<dbReference type="Proteomes" id="UP000314294">
    <property type="component" value="Unassembled WGS sequence"/>
</dbReference>
<feature type="region of interest" description="Disordered" evidence="1">
    <location>
        <begin position="200"/>
        <end position="220"/>
    </location>
</feature>
<dbReference type="AlphaFoldDB" id="A0A4Z2FFI6"/>
<gene>
    <name evidence="2" type="ORF">EYF80_050163</name>
</gene>
<protein>
    <submittedName>
        <fullName evidence="2">Uncharacterized protein</fullName>
    </submittedName>
</protein>
<feature type="region of interest" description="Disordered" evidence="1">
    <location>
        <begin position="37"/>
        <end position="56"/>
    </location>
</feature>